<keyword evidence="2" id="KW-1185">Reference proteome</keyword>
<keyword evidence="1" id="KW-0251">Elongation factor</keyword>
<name>A0A8E0S8V0_9TREM</name>
<dbReference type="GO" id="GO:0003746">
    <property type="term" value="F:translation elongation factor activity"/>
    <property type="evidence" value="ECO:0007669"/>
    <property type="project" value="UniProtKB-KW"/>
</dbReference>
<keyword evidence="1" id="KW-0808">Transferase</keyword>
<evidence type="ECO:0000313" key="1">
    <source>
        <dbReference type="EMBL" id="KAA0200112.1"/>
    </source>
</evidence>
<dbReference type="EMBL" id="LUCM01000727">
    <property type="protein sequence ID" value="KAA0200112.1"/>
    <property type="molecule type" value="Genomic_DNA"/>
</dbReference>
<sequence>MIVMAHYYFGLPTRPMLNRPVKPNQTDLRSGVGRYDAAEDLLPVYRIPARMAEMYSIGSFGLKQDLSVASNLFKQAGKLASAARQGRLADKYFEFGEEAYSSCD</sequence>
<reference evidence="1" key="1">
    <citation type="submission" date="2019-05" db="EMBL/GenBank/DDBJ databases">
        <title>Annotation for the trematode Fasciolopsis buski.</title>
        <authorList>
            <person name="Choi Y.-J."/>
        </authorList>
    </citation>
    <scope>NUCLEOTIDE SEQUENCE</scope>
    <source>
        <strain evidence="1">HT</strain>
        <tissue evidence="1">Whole worm</tissue>
    </source>
</reference>
<accession>A0A8E0S8V0</accession>
<dbReference type="GO" id="GO:0016301">
    <property type="term" value="F:kinase activity"/>
    <property type="evidence" value="ECO:0007669"/>
    <property type="project" value="UniProtKB-KW"/>
</dbReference>
<protein>
    <submittedName>
        <fullName evidence="1">Putative eukaryotic elongation factor 2 kinase (Eef-2 kinase)</fullName>
    </submittedName>
</protein>
<evidence type="ECO:0000313" key="2">
    <source>
        <dbReference type="Proteomes" id="UP000728185"/>
    </source>
</evidence>
<comment type="caution">
    <text evidence="1">The sequence shown here is derived from an EMBL/GenBank/DDBJ whole genome shotgun (WGS) entry which is preliminary data.</text>
</comment>
<gene>
    <name evidence="1" type="ORF">FBUS_03327</name>
</gene>
<organism evidence="1 2">
    <name type="scientific">Fasciolopsis buskii</name>
    <dbReference type="NCBI Taxonomy" id="27845"/>
    <lineage>
        <taxon>Eukaryota</taxon>
        <taxon>Metazoa</taxon>
        <taxon>Spiralia</taxon>
        <taxon>Lophotrochozoa</taxon>
        <taxon>Platyhelminthes</taxon>
        <taxon>Trematoda</taxon>
        <taxon>Digenea</taxon>
        <taxon>Plagiorchiida</taxon>
        <taxon>Echinostomata</taxon>
        <taxon>Echinostomatoidea</taxon>
        <taxon>Fasciolidae</taxon>
        <taxon>Fasciolopsis</taxon>
    </lineage>
</organism>
<keyword evidence="1" id="KW-0648">Protein biosynthesis</keyword>
<dbReference type="Proteomes" id="UP000728185">
    <property type="component" value="Unassembled WGS sequence"/>
</dbReference>
<proteinExistence type="predicted"/>
<dbReference type="AlphaFoldDB" id="A0A8E0S8V0"/>
<keyword evidence="1" id="KW-0418">Kinase</keyword>